<dbReference type="InterPro" id="IPR027388">
    <property type="entry name" value="Ku70_bridge/pillars_dom_sf"/>
</dbReference>
<dbReference type="GO" id="GO:0006310">
    <property type="term" value="P:DNA recombination"/>
    <property type="evidence" value="ECO:0007669"/>
    <property type="project" value="UniProtKB-KW"/>
</dbReference>
<dbReference type="InterPro" id="IPR036465">
    <property type="entry name" value="vWFA_dom_sf"/>
</dbReference>
<dbReference type="CDD" id="cd00788">
    <property type="entry name" value="KU70"/>
    <property type="match status" value="1"/>
</dbReference>
<evidence type="ECO:0000256" key="9">
    <source>
        <dbReference type="ARBA" id="ARBA00023125"/>
    </source>
</evidence>
<dbReference type="GO" id="GO:0003684">
    <property type="term" value="F:damaged DNA binding"/>
    <property type="evidence" value="ECO:0007669"/>
    <property type="project" value="InterPro"/>
</dbReference>
<feature type="domain" description="SAP" evidence="17">
    <location>
        <begin position="592"/>
        <end position="626"/>
    </location>
</feature>
<gene>
    <name evidence="18" type="ORF">LITE_LOCUS47305</name>
</gene>
<keyword evidence="7" id="KW-0347">Helicase</keyword>
<dbReference type="EC" id="3.6.4.12" evidence="3"/>
<dbReference type="AlphaFoldDB" id="A0AAV0RDR7"/>
<dbReference type="Gene3D" id="1.10.720.30">
    <property type="entry name" value="SAP domain"/>
    <property type="match status" value="1"/>
</dbReference>
<dbReference type="PIRSF" id="PIRSF003033">
    <property type="entry name" value="Ku70"/>
    <property type="match status" value="1"/>
</dbReference>
<dbReference type="NCBIfam" id="TIGR00578">
    <property type="entry name" value="ku70"/>
    <property type="match status" value="1"/>
</dbReference>
<evidence type="ECO:0000256" key="12">
    <source>
        <dbReference type="ARBA" id="ARBA00023242"/>
    </source>
</evidence>
<dbReference type="SUPFAM" id="SSF100939">
    <property type="entry name" value="SPOC domain-like"/>
    <property type="match status" value="1"/>
</dbReference>
<dbReference type="InterPro" id="IPR016194">
    <property type="entry name" value="SPOC-like_C_dom_sf"/>
</dbReference>
<comment type="caution">
    <text evidence="18">The sequence shown here is derived from an EMBL/GenBank/DDBJ whole genome shotgun (WGS) entry which is preliminary data.</text>
</comment>
<dbReference type="SUPFAM" id="SSF68906">
    <property type="entry name" value="SAP domain"/>
    <property type="match status" value="1"/>
</dbReference>
<evidence type="ECO:0000256" key="13">
    <source>
        <dbReference type="ARBA" id="ARBA00047995"/>
    </source>
</evidence>
<evidence type="ECO:0000313" key="19">
    <source>
        <dbReference type="Proteomes" id="UP001154282"/>
    </source>
</evidence>
<proteinExistence type="inferred from homology"/>
<evidence type="ECO:0000256" key="11">
    <source>
        <dbReference type="ARBA" id="ARBA00023204"/>
    </source>
</evidence>
<dbReference type="InterPro" id="IPR006164">
    <property type="entry name" value="DNA_bd_Ku70/Ku80"/>
</dbReference>
<dbReference type="Pfam" id="PF03730">
    <property type="entry name" value="Ku_C"/>
    <property type="match status" value="1"/>
</dbReference>
<dbReference type="GO" id="GO:0003690">
    <property type="term" value="F:double-stranded DNA binding"/>
    <property type="evidence" value="ECO:0007669"/>
    <property type="project" value="TreeGrafter"/>
</dbReference>
<dbReference type="Pfam" id="PF02037">
    <property type="entry name" value="SAP"/>
    <property type="match status" value="1"/>
</dbReference>
<dbReference type="InterPro" id="IPR006165">
    <property type="entry name" value="Ku70"/>
</dbReference>
<evidence type="ECO:0000256" key="7">
    <source>
        <dbReference type="ARBA" id="ARBA00022806"/>
    </source>
</evidence>
<keyword evidence="12" id="KW-0539">Nucleus</keyword>
<dbReference type="Gene3D" id="4.10.970.10">
    <property type="entry name" value="Ku70, bridge and pillars"/>
    <property type="match status" value="1"/>
</dbReference>
<dbReference type="SMART" id="SM00513">
    <property type="entry name" value="SAP"/>
    <property type="match status" value="1"/>
</dbReference>
<evidence type="ECO:0000256" key="15">
    <source>
        <dbReference type="ARBA" id="ARBA00079373"/>
    </source>
</evidence>
<dbReference type="CDD" id="cd01458">
    <property type="entry name" value="vWA_ku"/>
    <property type="match status" value="1"/>
</dbReference>
<dbReference type="SMART" id="SM00559">
    <property type="entry name" value="Ku78"/>
    <property type="match status" value="1"/>
</dbReference>
<keyword evidence="9" id="KW-0238">DNA-binding</keyword>
<dbReference type="GO" id="GO:0043564">
    <property type="term" value="C:Ku70:Ku80 complex"/>
    <property type="evidence" value="ECO:0007669"/>
    <property type="project" value="InterPro"/>
</dbReference>
<evidence type="ECO:0000313" key="18">
    <source>
        <dbReference type="EMBL" id="CAI0554724.1"/>
    </source>
</evidence>
<keyword evidence="10" id="KW-0233">DNA recombination</keyword>
<evidence type="ECO:0000256" key="4">
    <source>
        <dbReference type="ARBA" id="ARBA00022741"/>
    </source>
</evidence>
<dbReference type="Pfam" id="PF03731">
    <property type="entry name" value="Ku_N"/>
    <property type="match status" value="1"/>
</dbReference>
<keyword evidence="4" id="KW-0547">Nucleotide-binding</keyword>
<dbReference type="Pfam" id="PF02735">
    <property type="entry name" value="Ku"/>
    <property type="match status" value="1"/>
</dbReference>
<evidence type="ECO:0000256" key="6">
    <source>
        <dbReference type="ARBA" id="ARBA00022801"/>
    </source>
</evidence>
<dbReference type="GO" id="GO:0006303">
    <property type="term" value="P:double-strand break repair via nonhomologous end joining"/>
    <property type="evidence" value="ECO:0007669"/>
    <property type="project" value="InterPro"/>
</dbReference>
<dbReference type="InterPro" id="IPR036361">
    <property type="entry name" value="SAP_dom_sf"/>
</dbReference>
<keyword evidence="8" id="KW-0067">ATP-binding</keyword>
<dbReference type="InterPro" id="IPR003034">
    <property type="entry name" value="SAP_dom"/>
</dbReference>
<comment type="subcellular location">
    <subcellularLocation>
        <location evidence="1">Nucleus</location>
    </subcellularLocation>
</comment>
<dbReference type="GO" id="GO:0005524">
    <property type="term" value="F:ATP binding"/>
    <property type="evidence" value="ECO:0007669"/>
    <property type="project" value="UniProtKB-KW"/>
</dbReference>
<evidence type="ECO:0000256" key="5">
    <source>
        <dbReference type="ARBA" id="ARBA00022763"/>
    </source>
</evidence>
<evidence type="ECO:0000256" key="10">
    <source>
        <dbReference type="ARBA" id="ARBA00023172"/>
    </source>
</evidence>
<dbReference type="FunFam" id="2.40.290.10:FF:000001">
    <property type="entry name" value="X-ray repair cross complementing 6"/>
    <property type="match status" value="1"/>
</dbReference>
<evidence type="ECO:0000256" key="3">
    <source>
        <dbReference type="ARBA" id="ARBA00012551"/>
    </source>
</evidence>
<dbReference type="InterPro" id="IPR005160">
    <property type="entry name" value="Ku_C"/>
</dbReference>
<dbReference type="EMBL" id="CAMGYJ010000010">
    <property type="protein sequence ID" value="CAI0554724.1"/>
    <property type="molecule type" value="Genomic_DNA"/>
</dbReference>
<keyword evidence="11" id="KW-0234">DNA repair</keyword>
<dbReference type="FunFam" id="1.10.1600.10:FF:000003">
    <property type="entry name" value="ATP-dependent DNA helicase 2 subunit KU70"/>
    <property type="match status" value="1"/>
</dbReference>
<evidence type="ECO:0000256" key="1">
    <source>
        <dbReference type="ARBA" id="ARBA00004123"/>
    </source>
</evidence>
<evidence type="ECO:0000256" key="16">
    <source>
        <dbReference type="ARBA" id="ARBA00083456"/>
    </source>
</evidence>
<keyword evidence="6" id="KW-0378">Hydrolase</keyword>
<sequence>MDLDPEDVFKDDEDDEDSEFFQLRDSTKEFVVYLIDASPKMFTATCPGADGENETHFHIAVTSVAQALKTHIINNTYNEVAICFFNTKEKRNSQDLSGVFVFDVAEREHLDRPTARLIKEFGCVEESFAKEIGSQYGIVSGSWENSLYNALWVAQALLRKGSTKTAEKRILLLTNEDDPFRNISGIAKADMIRTTLQRAKDAQDLGISIELLPFSRPDEEFKVSIFYADLIGLEGDDLIEYMPSAGQKLEDMKNQLRKRMFAKRIVKRIKFVITNGLSIDLHTYALIRPTAPGAITWLDSVTNRPLKAERSFICADTGALMQGPLKRYQPYKNEDVKFSEEELREIKRVSTGHLRLLGFKPLSCLKDYHNLKPSTFVFPSDKEVIGSTCAFVALHRAMIRNQRFALAFYGLSTNPRLVALVAQEEIISDGGQFEPPGMHMIFLPYSDDIRDIEQARTSQLTTKRPAHRATEDHIQKAAALMKRIYLKDFSVCQFSNPALQRHYAVLQALALDEDEMPEIHDETLPDEEGMSRPAVAKAIQEFRTSVYGEDYDEADDKPRESEASKKRKAAAECVAQEYKNYDWEELADSGKLKDLTVVELKYYLAAQKLPLAGKKEVLISRILTHLGK</sequence>
<dbReference type="PANTHER" id="PTHR12604:SF2">
    <property type="entry name" value="X-RAY REPAIR CROSS-COMPLEMENTING PROTEIN 6"/>
    <property type="match status" value="1"/>
</dbReference>
<dbReference type="GO" id="GO:0003678">
    <property type="term" value="F:DNA helicase activity"/>
    <property type="evidence" value="ECO:0007669"/>
    <property type="project" value="UniProtKB-EC"/>
</dbReference>
<dbReference type="PROSITE" id="PS50800">
    <property type="entry name" value="SAP"/>
    <property type="match status" value="1"/>
</dbReference>
<dbReference type="PANTHER" id="PTHR12604">
    <property type="entry name" value="KU AUTOANTIGEN DNA HELICASE"/>
    <property type="match status" value="1"/>
</dbReference>
<organism evidence="18 19">
    <name type="scientific">Linum tenue</name>
    <dbReference type="NCBI Taxonomy" id="586396"/>
    <lineage>
        <taxon>Eukaryota</taxon>
        <taxon>Viridiplantae</taxon>
        <taxon>Streptophyta</taxon>
        <taxon>Embryophyta</taxon>
        <taxon>Tracheophyta</taxon>
        <taxon>Spermatophyta</taxon>
        <taxon>Magnoliopsida</taxon>
        <taxon>eudicotyledons</taxon>
        <taxon>Gunneridae</taxon>
        <taxon>Pentapetalae</taxon>
        <taxon>rosids</taxon>
        <taxon>fabids</taxon>
        <taxon>Malpighiales</taxon>
        <taxon>Linaceae</taxon>
        <taxon>Linum</taxon>
    </lineage>
</organism>
<dbReference type="FunFam" id="3.40.50.410:FF:000068">
    <property type="entry name" value="ATP-dependent DNA helicase 2 subunit KU70"/>
    <property type="match status" value="1"/>
</dbReference>
<dbReference type="Gene3D" id="3.40.50.410">
    <property type="entry name" value="von Willebrand factor, type A domain"/>
    <property type="match status" value="1"/>
</dbReference>
<dbReference type="GO" id="GO:0042162">
    <property type="term" value="F:telomeric DNA binding"/>
    <property type="evidence" value="ECO:0007669"/>
    <property type="project" value="InterPro"/>
</dbReference>
<protein>
    <recommendedName>
        <fullName evidence="14">ATP-dependent DNA helicase 2 subunit KU70</fullName>
        <ecNumber evidence="3">3.6.4.12</ecNumber>
    </recommendedName>
    <alternativeName>
        <fullName evidence="16">ATP-dependent DNA helicase 2 subunit 1</fullName>
    </alternativeName>
    <alternativeName>
        <fullName evidence="15">ATP-dependent DNA helicase II 70 kDa subunit</fullName>
    </alternativeName>
</protein>
<dbReference type="InterPro" id="IPR047087">
    <property type="entry name" value="KU70_core_dom"/>
</dbReference>
<evidence type="ECO:0000256" key="2">
    <source>
        <dbReference type="ARBA" id="ARBA00005240"/>
    </source>
</evidence>
<name>A0AAV0RDR7_9ROSI</name>
<dbReference type="Gene3D" id="2.40.290.10">
    <property type="match status" value="1"/>
</dbReference>
<keyword evidence="5" id="KW-0227">DNA damage</keyword>
<dbReference type="FunFam" id="1.10.720.30:FF:000021">
    <property type="entry name" value="ATP-dependent DNA helicase 2 subunit KU70"/>
    <property type="match status" value="1"/>
</dbReference>
<evidence type="ECO:0000259" key="17">
    <source>
        <dbReference type="PROSITE" id="PS50800"/>
    </source>
</evidence>
<keyword evidence="19" id="KW-1185">Reference proteome</keyword>
<dbReference type="Proteomes" id="UP001154282">
    <property type="component" value="Unassembled WGS sequence"/>
</dbReference>
<dbReference type="SUPFAM" id="SSF53300">
    <property type="entry name" value="vWA-like"/>
    <property type="match status" value="1"/>
</dbReference>
<dbReference type="GO" id="GO:0016787">
    <property type="term" value="F:hydrolase activity"/>
    <property type="evidence" value="ECO:0007669"/>
    <property type="project" value="UniProtKB-KW"/>
</dbReference>
<comment type="similarity">
    <text evidence="2">Belongs to the ku70 family.</text>
</comment>
<evidence type="ECO:0000256" key="14">
    <source>
        <dbReference type="ARBA" id="ARBA00069032"/>
    </source>
</evidence>
<dbReference type="Gene3D" id="1.10.1600.10">
    <property type="match status" value="1"/>
</dbReference>
<reference evidence="18" key="1">
    <citation type="submission" date="2022-08" db="EMBL/GenBank/DDBJ databases">
        <authorList>
            <person name="Gutierrez-Valencia J."/>
        </authorList>
    </citation>
    <scope>NUCLEOTIDE SEQUENCE</scope>
</reference>
<dbReference type="GO" id="GO:0000723">
    <property type="term" value="P:telomere maintenance"/>
    <property type="evidence" value="ECO:0007669"/>
    <property type="project" value="InterPro"/>
</dbReference>
<dbReference type="InterPro" id="IPR005161">
    <property type="entry name" value="Ku_N"/>
</dbReference>
<evidence type="ECO:0000256" key="8">
    <source>
        <dbReference type="ARBA" id="ARBA00022840"/>
    </source>
</evidence>
<comment type="catalytic activity">
    <reaction evidence="13">
        <text>ATP + H2O = ADP + phosphate + H(+)</text>
        <dbReference type="Rhea" id="RHEA:13065"/>
        <dbReference type="ChEBI" id="CHEBI:15377"/>
        <dbReference type="ChEBI" id="CHEBI:15378"/>
        <dbReference type="ChEBI" id="CHEBI:30616"/>
        <dbReference type="ChEBI" id="CHEBI:43474"/>
        <dbReference type="ChEBI" id="CHEBI:456216"/>
        <dbReference type="EC" id="3.6.4.12"/>
    </reaction>
</comment>
<accession>A0AAV0RDR7</accession>